<name>A0A401GPC2_9APHY</name>
<evidence type="ECO:0000313" key="1">
    <source>
        <dbReference type="EMBL" id="GBE84066.1"/>
    </source>
</evidence>
<dbReference type="RefSeq" id="XP_027614979.1">
    <property type="nucleotide sequence ID" value="XM_027759178.1"/>
</dbReference>
<dbReference type="GeneID" id="38780983"/>
<protein>
    <submittedName>
        <fullName evidence="1">Uncharacterized protein</fullName>
    </submittedName>
</protein>
<sequence>MDAGSSTGHGLPAILQIMSSGVLPTSSDMVQAGALAVGRQLQTPGPYPSLLQSQIPLTAAQYLAANLAHFQCAPSYLTPVGRCTLANVYLEYLFNVYGSTTNQIVNDMLAFFHELERVSACGGTYTEQPDVQFDVSNFCIHTVIIPVMYFINEYLRLRYDECLVPGQNRQLVECQYRSPQGGNISKDKKVFVMQFSGIMGQKSLVLFMQKARY</sequence>
<dbReference type="InParanoid" id="A0A401GPC2"/>
<accession>A0A401GPC2</accession>
<dbReference type="Proteomes" id="UP000287166">
    <property type="component" value="Unassembled WGS sequence"/>
</dbReference>
<comment type="caution">
    <text evidence="1">The sequence shown here is derived from an EMBL/GenBank/DDBJ whole genome shotgun (WGS) entry which is preliminary data.</text>
</comment>
<reference evidence="1 2" key="1">
    <citation type="journal article" date="2018" name="Sci. Rep.">
        <title>Genome sequence of the cauliflower mushroom Sparassis crispa (Hanabiratake) and its association with beneficial usage.</title>
        <authorList>
            <person name="Kiyama R."/>
            <person name="Furutani Y."/>
            <person name="Kawaguchi K."/>
            <person name="Nakanishi T."/>
        </authorList>
    </citation>
    <scope>NUCLEOTIDE SEQUENCE [LARGE SCALE GENOMIC DNA]</scope>
</reference>
<dbReference type="AlphaFoldDB" id="A0A401GPC2"/>
<gene>
    <name evidence="1" type="ORF">SCP_0600440</name>
</gene>
<dbReference type="EMBL" id="BFAD01000006">
    <property type="protein sequence ID" value="GBE84066.1"/>
    <property type="molecule type" value="Genomic_DNA"/>
</dbReference>
<proteinExistence type="predicted"/>
<evidence type="ECO:0000313" key="2">
    <source>
        <dbReference type="Proteomes" id="UP000287166"/>
    </source>
</evidence>
<keyword evidence="2" id="KW-1185">Reference proteome</keyword>
<organism evidence="1 2">
    <name type="scientific">Sparassis crispa</name>
    <dbReference type="NCBI Taxonomy" id="139825"/>
    <lineage>
        <taxon>Eukaryota</taxon>
        <taxon>Fungi</taxon>
        <taxon>Dikarya</taxon>
        <taxon>Basidiomycota</taxon>
        <taxon>Agaricomycotina</taxon>
        <taxon>Agaricomycetes</taxon>
        <taxon>Polyporales</taxon>
        <taxon>Sparassidaceae</taxon>
        <taxon>Sparassis</taxon>
    </lineage>
</organism>